<organism evidence="2 3">
    <name type="scientific">Stenotrophomonas maltophilia</name>
    <name type="common">Pseudomonas maltophilia</name>
    <name type="synonym">Xanthomonas maltophilia</name>
    <dbReference type="NCBI Taxonomy" id="40324"/>
    <lineage>
        <taxon>Bacteria</taxon>
        <taxon>Pseudomonadati</taxon>
        <taxon>Pseudomonadota</taxon>
        <taxon>Gammaproteobacteria</taxon>
        <taxon>Lysobacterales</taxon>
        <taxon>Lysobacteraceae</taxon>
        <taxon>Stenotrophomonas</taxon>
        <taxon>Stenotrophomonas maltophilia group</taxon>
    </lineage>
</organism>
<dbReference type="EMBL" id="NIVS01000007">
    <property type="protein sequence ID" value="OWQ56458.1"/>
    <property type="molecule type" value="Genomic_DNA"/>
</dbReference>
<feature type="chain" id="PRO_5012648004" description="DUF3108 domain-containing protein" evidence="1">
    <location>
        <begin position="22"/>
        <end position="260"/>
    </location>
</feature>
<reference evidence="2 3" key="1">
    <citation type="submission" date="2017-06" db="EMBL/GenBank/DDBJ databases">
        <authorList>
            <person name="Kim H.J."/>
            <person name="Triplett B.A."/>
        </authorList>
    </citation>
    <scope>NUCLEOTIDE SEQUENCE [LARGE SCALE GENOMIC DNA]</scope>
    <source>
        <strain evidence="2 3">13146</strain>
    </source>
</reference>
<evidence type="ECO:0008006" key="4">
    <source>
        <dbReference type="Google" id="ProtNLM"/>
    </source>
</evidence>
<evidence type="ECO:0000313" key="3">
    <source>
        <dbReference type="Proteomes" id="UP000198157"/>
    </source>
</evidence>
<protein>
    <recommendedName>
        <fullName evidence="4">DUF3108 domain-containing protein</fullName>
    </recommendedName>
</protein>
<dbReference type="AlphaFoldDB" id="A0A246HR94"/>
<name>A0A246HR94_STEMA</name>
<gene>
    <name evidence="2" type="ORF">CEE60_02995</name>
</gene>
<keyword evidence="1" id="KW-0732">Signal</keyword>
<evidence type="ECO:0000313" key="2">
    <source>
        <dbReference type="EMBL" id="OWQ56458.1"/>
    </source>
</evidence>
<dbReference type="OrthoDB" id="1491713at2"/>
<accession>A0A246HR94</accession>
<dbReference type="Proteomes" id="UP000198157">
    <property type="component" value="Unassembled WGS sequence"/>
</dbReference>
<comment type="caution">
    <text evidence="2">The sequence shown here is derived from an EMBL/GenBank/DDBJ whole genome shotgun (WGS) entry which is preliminary data.</text>
</comment>
<feature type="signal peptide" evidence="1">
    <location>
        <begin position="1"/>
        <end position="21"/>
    </location>
</feature>
<proteinExistence type="predicted"/>
<evidence type="ECO:0000256" key="1">
    <source>
        <dbReference type="SAM" id="SignalP"/>
    </source>
</evidence>
<sequence>MRQPLPCLILLLSVSAAPVSAADQTVQRQEGRAYATADGRLLYRETHWLQGPASAQSRLVLYRCSDGRPFARKWMTPQGSPQTPDFTLDDGRDGYQEGVRGSAATRQVSVRASAQAPTFSRAITLPSGAVVDAGFDAAVRSHWAALQAGQSVAFQFLLPSRQRLVPLKLQRTAAVSWQGQPAEQLQMKLDAWFGFAVPAVTLVYSTADQRLLQFTGTGNVRDEKGTYPQVRVEFPAAPVATSAAEVSAARTQPLVKRCGA</sequence>